<sequence length="360" mass="40250">MNALRGSWRQVPNQRHKPDIHSSQSTLLPRRMCHHEANYYDFENRNTIPEETVKQTCDDTGVARGGKGAILHGILSNQAKHQTVVGIKRLYIKGGAYEEKEKVEQALRREIAVWCNLENQNVLALLGIVILSPTHNNYLPKSTVFYYYVHGDLKEYRANNKPSDLEMLKLLRDTAAGVSHIHQCNIVHGDLKDVNVVVEQPGKARICDFGSAYALECANCIASPPDVFDSLMTQRYLSPEIRRGGDCRTTQQSDIWALGCILLEGGAASVKGLTPVQLIQTITQVLTGIPPYKSDHAFGWIRKQLKGEYPAEPSAFVSSSISTDVGKLAFLCWGREPSMRPQAQSVLDNLEQMCVRYDVE</sequence>
<reference evidence="3" key="1">
    <citation type="submission" date="2021-01" db="EMBL/GenBank/DDBJ databases">
        <authorList>
            <person name="Kaushik A."/>
        </authorList>
    </citation>
    <scope>NUCLEOTIDE SEQUENCE</scope>
    <source>
        <strain evidence="3">Type strain: AG8-Rh-89/</strain>
    </source>
</reference>
<dbReference type="GO" id="GO:0004674">
    <property type="term" value="F:protein serine/threonine kinase activity"/>
    <property type="evidence" value="ECO:0007669"/>
    <property type="project" value="TreeGrafter"/>
</dbReference>
<dbReference type="PROSITE" id="PS00108">
    <property type="entry name" value="PROTEIN_KINASE_ST"/>
    <property type="match status" value="1"/>
</dbReference>
<evidence type="ECO:0000256" key="1">
    <source>
        <dbReference type="SAM" id="MobiDB-lite"/>
    </source>
</evidence>
<feature type="domain" description="Protein kinase" evidence="2">
    <location>
        <begin position="56"/>
        <end position="353"/>
    </location>
</feature>
<dbReference type="PROSITE" id="PS50011">
    <property type="entry name" value="PROTEIN_KINASE_DOM"/>
    <property type="match status" value="1"/>
</dbReference>
<evidence type="ECO:0000313" key="4">
    <source>
        <dbReference type="Proteomes" id="UP000663850"/>
    </source>
</evidence>
<dbReference type="SMART" id="SM00220">
    <property type="entry name" value="S_TKc"/>
    <property type="match status" value="1"/>
</dbReference>
<dbReference type="InterPro" id="IPR000719">
    <property type="entry name" value="Prot_kinase_dom"/>
</dbReference>
<evidence type="ECO:0000313" key="3">
    <source>
        <dbReference type="EMBL" id="CAE6509890.1"/>
    </source>
</evidence>
<dbReference type="EMBL" id="CAJMWZ010005692">
    <property type="protein sequence ID" value="CAE6509890.1"/>
    <property type="molecule type" value="Genomic_DNA"/>
</dbReference>
<dbReference type="Gene3D" id="3.30.200.20">
    <property type="entry name" value="Phosphorylase Kinase, domain 1"/>
    <property type="match status" value="1"/>
</dbReference>
<evidence type="ECO:0000259" key="2">
    <source>
        <dbReference type="PROSITE" id="PS50011"/>
    </source>
</evidence>
<gene>
    <name evidence="3" type="ORF">RDB_LOCUS105129</name>
</gene>
<proteinExistence type="predicted"/>
<protein>
    <recommendedName>
        <fullName evidence="2">Protein kinase domain-containing protein</fullName>
    </recommendedName>
</protein>
<comment type="caution">
    <text evidence="3">The sequence shown here is derived from an EMBL/GenBank/DDBJ whole genome shotgun (WGS) entry which is preliminary data.</text>
</comment>
<dbReference type="AlphaFoldDB" id="A0A8H3D4Q5"/>
<dbReference type="PANTHER" id="PTHR44329:SF261">
    <property type="entry name" value="ZINC FINGER CONTAINING PROTEIN KINASE-RELATED"/>
    <property type="match status" value="1"/>
</dbReference>
<dbReference type="Pfam" id="PF00069">
    <property type="entry name" value="Pkinase"/>
    <property type="match status" value="1"/>
</dbReference>
<dbReference type="InterPro" id="IPR008271">
    <property type="entry name" value="Ser/Thr_kinase_AS"/>
</dbReference>
<name>A0A8H3D4Q5_9AGAM</name>
<dbReference type="GO" id="GO:0005524">
    <property type="term" value="F:ATP binding"/>
    <property type="evidence" value="ECO:0007669"/>
    <property type="project" value="InterPro"/>
</dbReference>
<dbReference type="InterPro" id="IPR011009">
    <property type="entry name" value="Kinase-like_dom_sf"/>
</dbReference>
<dbReference type="InterPro" id="IPR051681">
    <property type="entry name" value="Ser/Thr_Kinases-Pseudokinases"/>
</dbReference>
<organism evidence="3 4">
    <name type="scientific">Rhizoctonia solani</name>
    <dbReference type="NCBI Taxonomy" id="456999"/>
    <lineage>
        <taxon>Eukaryota</taxon>
        <taxon>Fungi</taxon>
        <taxon>Dikarya</taxon>
        <taxon>Basidiomycota</taxon>
        <taxon>Agaricomycotina</taxon>
        <taxon>Agaricomycetes</taxon>
        <taxon>Cantharellales</taxon>
        <taxon>Ceratobasidiaceae</taxon>
        <taxon>Rhizoctonia</taxon>
    </lineage>
</organism>
<dbReference type="Gene3D" id="1.10.510.10">
    <property type="entry name" value="Transferase(Phosphotransferase) domain 1"/>
    <property type="match status" value="1"/>
</dbReference>
<dbReference type="SUPFAM" id="SSF56112">
    <property type="entry name" value="Protein kinase-like (PK-like)"/>
    <property type="match status" value="1"/>
</dbReference>
<dbReference type="Proteomes" id="UP000663850">
    <property type="component" value="Unassembled WGS sequence"/>
</dbReference>
<accession>A0A8H3D4Q5</accession>
<dbReference type="PANTHER" id="PTHR44329">
    <property type="entry name" value="SERINE/THREONINE-PROTEIN KINASE TNNI3K-RELATED"/>
    <property type="match status" value="1"/>
</dbReference>
<feature type="region of interest" description="Disordered" evidence="1">
    <location>
        <begin position="1"/>
        <end position="24"/>
    </location>
</feature>